<protein>
    <submittedName>
        <fullName evidence="2">RES domain-containing protein</fullName>
    </submittedName>
</protein>
<evidence type="ECO:0000313" key="3">
    <source>
        <dbReference type="Proteomes" id="UP000671960"/>
    </source>
</evidence>
<organism evidence="2 3">
    <name type="scientific">Brenneria izadpanahii</name>
    <dbReference type="NCBI Taxonomy" id="2722756"/>
    <lineage>
        <taxon>Bacteria</taxon>
        <taxon>Pseudomonadati</taxon>
        <taxon>Pseudomonadota</taxon>
        <taxon>Gammaproteobacteria</taxon>
        <taxon>Enterobacterales</taxon>
        <taxon>Pectobacteriaceae</taxon>
        <taxon>Brenneria</taxon>
    </lineage>
</organism>
<accession>A0ABX7UMF4</accession>
<dbReference type="RefSeq" id="WP_208229402.1">
    <property type="nucleotide sequence ID" value="NZ_CP050854.1"/>
</dbReference>
<dbReference type="EMBL" id="CP050854">
    <property type="protein sequence ID" value="QTF06733.1"/>
    <property type="molecule type" value="Genomic_DNA"/>
</dbReference>
<dbReference type="Proteomes" id="UP000671960">
    <property type="component" value="Chromosome"/>
</dbReference>
<keyword evidence="3" id="KW-1185">Reference proteome</keyword>
<feature type="domain" description="RES" evidence="1">
    <location>
        <begin position="22"/>
        <end position="160"/>
    </location>
</feature>
<name>A0ABX7UMF4_9GAMM</name>
<proteinExistence type="predicted"/>
<gene>
    <name evidence="2" type="ORF">HC231_01385</name>
</gene>
<evidence type="ECO:0000259" key="1">
    <source>
        <dbReference type="Pfam" id="PF08808"/>
    </source>
</evidence>
<dbReference type="InterPro" id="IPR014914">
    <property type="entry name" value="RES_dom"/>
</dbReference>
<sequence>MLITPHLIADPGQVLTKVEGIFYRAIDPVYRAHTLSGSRNPGRYSSINQPTLYLSSSPEGVEAAMKSHKGTRSHSLDIVRVDVTADSIFDLRNESAMSLMGIRLEDTTAPWQEIVAKGDIPSSWAVRNRLEAYGAKGLIDPSRKAPGLWHLVLFSWNADSSSQVYVLD</sequence>
<reference evidence="2 3" key="1">
    <citation type="submission" date="2020-03" db="EMBL/GenBank/DDBJ databases">
        <authorList>
            <person name="Bakhshi Ganjeh M."/>
        </authorList>
    </citation>
    <scope>NUCLEOTIDE SEQUENCE [LARGE SCALE GENOMIC DNA]</scope>
    <source>
        <strain evidence="3">Iran 50</strain>
    </source>
</reference>
<evidence type="ECO:0000313" key="2">
    <source>
        <dbReference type="EMBL" id="QTF06733.1"/>
    </source>
</evidence>
<dbReference type="Pfam" id="PF08808">
    <property type="entry name" value="RES"/>
    <property type="match status" value="1"/>
</dbReference>